<dbReference type="Gene3D" id="3.30.30.170">
    <property type="match status" value="1"/>
</dbReference>
<evidence type="ECO:0000256" key="3">
    <source>
        <dbReference type="ARBA" id="ARBA00011243"/>
    </source>
</evidence>
<dbReference type="SUPFAM" id="SSF100966">
    <property type="entry name" value="Translation initiation factor 2 beta, aIF2beta, N-terminal domain"/>
    <property type="match status" value="1"/>
</dbReference>
<keyword evidence="6 9" id="KW-0648">Protein biosynthesis</keyword>
<protein>
    <recommendedName>
        <fullName evidence="4 9">Translation initiation factor 2 subunit beta</fullName>
    </recommendedName>
    <alternativeName>
        <fullName evidence="7 9">aIF2-beta</fullName>
    </alternativeName>
    <alternativeName>
        <fullName evidence="8 9">eIF-2-beta</fullName>
    </alternativeName>
</protein>
<dbReference type="SUPFAM" id="SSF75689">
    <property type="entry name" value="Zinc-binding domain of translation initiation factor 2 beta"/>
    <property type="match status" value="1"/>
</dbReference>
<dbReference type="NCBIfam" id="NF003067">
    <property type="entry name" value="PRK03988.1"/>
    <property type="match status" value="1"/>
</dbReference>
<dbReference type="InterPro" id="IPR016190">
    <property type="entry name" value="Transl_init_fac_IF2/IF5_Zn-bd"/>
</dbReference>
<accession>A0A7C1I5I0</accession>
<organism evidence="11">
    <name type="scientific">Fervidicoccus fontis</name>
    <dbReference type="NCBI Taxonomy" id="683846"/>
    <lineage>
        <taxon>Archaea</taxon>
        <taxon>Thermoproteota</taxon>
        <taxon>Thermoprotei</taxon>
        <taxon>Fervidicoccales</taxon>
        <taxon>Fervidicoccaceae</taxon>
        <taxon>Fervidicoccus</taxon>
    </lineage>
</organism>
<comment type="function">
    <text evidence="1 9">eIF-2 functions in the early steps of protein synthesis by forming a ternary complex with GTP and initiator tRNA.</text>
</comment>
<dbReference type="InterPro" id="IPR016189">
    <property type="entry name" value="Transl_init_fac_IF2/IF5_N"/>
</dbReference>
<evidence type="ECO:0000256" key="2">
    <source>
        <dbReference type="ARBA" id="ARBA00010397"/>
    </source>
</evidence>
<evidence type="ECO:0000256" key="5">
    <source>
        <dbReference type="ARBA" id="ARBA00022540"/>
    </source>
</evidence>
<evidence type="ECO:0000256" key="1">
    <source>
        <dbReference type="ARBA" id="ARBA00003323"/>
    </source>
</evidence>
<dbReference type="Pfam" id="PF01873">
    <property type="entry name" value="eIF-5_eIF-2B"/>
    <property type="match status" value="1"/>
</dbReference>
<dbReference type="SMART" id="SM00653">
    <property type="entry name" value="eIF2B_5"/>
    <property type="match status" value="1"/>
</dbReference>
<dbReference type="EMBL" id="DSDY01000100">
    <property type="protein sequence ID" value="HDS10608.1"/>
    <property type="molecule type" value="Genomic_DNA"/>
</dbReference>
<gene>
    <name evidence="9" type="primary">eif2b</name>
    <name evidence="11" type="ORF">ENO04_03170</name>
</gene>
<dbReference type="PANTHER" id="PTHR23001:SF3">
    <property type="entry name" value="EUKARYOTIC TRANSLATION INITIATION FACTOR 2 SUBUNIT 2"/>
    <property type="match status" value="1"/>
</dbReference>
<evidence type="ECO:0000256" key="6">
    <source>
        <dbReference type="ARBA" id="ARBA00022917"/>
    </source>
</evidence>
<proteinExistence type="inferred from homology"/>
<dbReference type="GO" id="GO:0003743">
    <property type="term" value="F:translation initiation factor activity"/>
    <property type="evidence" value="ECO:0007669"/>
    <property type="project" value="UniProtKB-UniRule"/>
</dbReference>
<comment type="similarity">
    <text evidence="2 9">Belongs to the eIF-2-beta/eIF-5 family.</text>
</comment>
<dbReference type="HAMAP" id="MF_00232">
    <property type="entry name" value="eIF_2_beta"/>
    <property type="match status" value="1"/>
</dbReference>
<reference evidence="11" key="1">
    <citation type="journal article" date="2020" name="mSystems">
        <title>Genome- and Community-Level Interaction Insights into Carbon Utilization and Element Cycling Functions of Hydrothermarchaeota in Hydrothermal Sediment.</title>
        <authorList>
            <person name="Zhou Z."/>
            <person name="Liu Y."/>
            <person name="Xu W."/>
            <person name="Pan J."/>
            <person name="Luo Z.H."/>
            <person name="Li M."/>
        </authorList>
    </citation>
    <scope>NUCLEOTIDE SEQUENCE [LARGE SCALE GENOMIC DNA]</scope>
    <source>
        <strain evidence="11">SpSt-123</strain>
    </source>
</reference>
<dbReference type="InterPro" id="IPR004458">
    <property type="entry name" value="TIF2_bsu_arc"/>
</dbReference>
<evidence type="ECO:0000313" key="11">
    <source>
        <dbReference type="EMBL" id="HDS10608.1"/>
    </source>
</evidence>
<feature type="domain" description="Translation initiation factor IF2/IF5" evidence="10">
    <location>
        <begin position="29"/>
        <end position="138"/>
    </location>
</feature>
<comment type="caution">
    <text evidence="11">The sequence shown here is derived from an EMBL/GenBank/DDBJ whole genome shotgun (WGS) entry which is preliminary data.</text>
</comment>
<evidence type="ECO:0000259" key="10">
    <source>
        <dbReference type="SMART" id="SM00653"/>
    </source>
</evidence>
<name>A0A7C1I5I0_9CREN</name>
<dbReference type="AlphaFoldDB" id="A0A7C1I5I0"/>
<comment type="subunit">
    <text evidence="3 9">Heterotrimer composed of an alpha, a beta and a gamma chain.</text>
</comment>
<dbReference type="InterPro" id="IPR045196">
    <property type="entry name" value="IF2/IF5"/>
</dbReference>
<evidence type="ECO:0000256" key="7">
    <source>
        <dbReference type="ARBA" id="ARBA00031466"/>
    </source>
</evidence>
<dbReference type="InterPro" id="IPR002735">
    <property type="entry name" value="Transl_init_fac_IF2/IF5_dom"/>
</dbReference>
<evidence type="ECO:0000256" key="9">
    <source>
        <dbReference type="HAMAP-Rule" id="MF_00232"/>
    </source>
</evidence>
<evidence type="ECO:0000256" key="8">
    <source>
        <dbReference type="ARBA" id="ARBA00032408"/>
    </source>
</evidence>
<sequence>MSSDKSVIYDYERLLDRLYKLVPEPASSGERFEIPRPVTIYVGSVTIIKNFREIADRMKREPELLGKYLLKELATSGDYEESSGSFRLNVKVSSSSLYQLIERFAKSYVICPTCGRPDTYIKKTGRLWVLKCEACGAEQPLKPI</sequence>
<evidence type="ECO:0000256" key="4">
    <source>
        <dbReference type="ARBA" id="ARBA00022314"/>
    </source>
</evidence>
<dbReference type="PANTHER" id="PTHR23001">
    <property type="entry name" value="EUKARYOTIC TRANSLATION INITIATION FACTOR"/>
    <property type="match status" value="1"/>
</dbReference>
<keyword evidence="5 9" id="KW-0396">Initiation factor</keyword>